<sequence>MAGAAIGAAAGPVGAIIGAFAGSIFGSIAAAALANVLTQKIFDLPKSVAVENAYRYFDLRQSCSNGEVNSAYHRLALQKHPDKGGSKEEFIELQVNLALIKKHRDDL</sequence>
<name>A0A816BD59_9BILA</name>
<dbReference type="EMBL" id="CAJNOK010009629">
    <property type="protein sequence ID" value="CAF1094671.1"/>
    <property type="molecule type" value="Genomic_DNA"/>
</dbReference>
<accession>A0A816BD59</accession>
<proteinExistence type="predicted"/>
<keyword evidence="6" id="KW-1185">Reference proteome</keyword>
<dbReference type="Proteomes" id="UP000677228">
    <property type="component" value="Unassembled WGS sequence"/>
</dbReference>
<comment type="caution">
    <text evidence="3">The sequence shown here is derived from an EMBL/GenBank/DDBJ whole genome shotgun (WGS) entry which is preliminary data.</text>
</comment>
<evidence type="ECO:0000313" key="5">
    <source>
        <dbReference type="EMBL" id="CAF4488276.1"/>
    </source>
</evidence>
<protein>
    <recommendedName>
        <fullName evidence="1">J domain-containing protein</fullName>
    </recommendedName>
</protein>
<gene>
    <name evidence="3" type="ORF">GPM918_LOCUS42855</name>
    <name evidence="2" type="ORF">OVA965_LOCUS18989</name>
    <name evidence="5" type="ORF">SRO942_LOCUS44195</name>
    <name evidence="4" type="ORF">TMI583_LOCUS19002</name>
</gene>
<dbReference type="InterPro" id="IPR001623">
    <property type="entry name" value="DnaJ_domain"/>
</dbReference>
<reference evidence="3" key="1">
    <citation type="submission" date="2021-02" db="EMBL/GenBank/DDBJ databases">
        <authorList>
            <person name="Nowell W R."/>
        </authorList>
    </citation>
    <scope>NUCLEOTIDE SEQUENCE</scope>
</reference>
<dbReference type="SUPFAM" id="SSF46565">
    <property type="entry name" value="Chaperone J-domain"/>
    <property type="match status" value="1"/>
</dbReference>
<feature type="domain" description="J" evidence="1">
    <location>
        <begin position="52"/>
        <end position="105"/>
    </location>
</feature>
<dbReference type="InterPro" id="IPR036869">
    <property type="entry name" value="J_dom_sf"/>
</dbReference>
<dbReference type="SMART" id="SM00271">
    <property type="entry name" value="DnaJ"/>
    <property type="match status" value="1"/>
</dbReference>
<evidence type="ECO:0000313" key="3">
    <source>
        <dbReference type="EMBL" id="CAF1607567.1"/>
    </source>
</evidence>
<dbReference type="EMBL" id="CAJNOQ010037198">
    <property type="protein sequence ID" value="CAF1607567.1"/>
    <property type="molecule type" value="Genomic_DNA"/>
</dbReference>
<dbReference type="Proteomes" id="UP000663829">
    <property type="component" value="Unassembled WGS sequence"/>
</dbReference>
<evidence type="ECO:0000313" key="4">
    <source>
        <dbReference type="EMBL" id="CAF3856144.1"/>
    </source>
</evidence>
<dbReference type="Gene3D" id="1.10.287.110">
    <property type="entry name" value="DnaJ domain"/>
    <property type="match status" value="1"/>
</dbReference>
<dbReference type="EMBL" id="CAJOBA010009647">
    <property type="protein sequence ID" value="CAF3856144.1"/>
    <property type="molecule type" value="Genomic_DNA"/>
</dbReference>
<dbReference type="PROSITE" id="PS50076">
    <property type="entry name" value="DNAJ_2"/>
    <property type="match status" value="1"/>
</dbReference>
<organism evidence="3 6">
    <name type="scientific">Didymodactylos carnosus</name>
    <dbReference type="NCBI Taxonomy" id="1234261"/>
    <lineage>
        <taxon>Eukaryota</taxon>
        <taxon>Metazoa</taxon>
        <taxon>Spiralia</taxon>
        <taxon>Gnathifera</taxon>
        <taxon>Rotifera</taxon>
        <taxon>Eurotatoria</taxon>
        <taxon>Bdelloidea</taxon>
        <taxon>Philodinida</taxon>
        <taxon>Philodinidae</taxon>
        <taxon>Didymodactylos</taxon>
    </lineage>
</organism>
<dbReference type="Proteomes" id="UP000681722">
    <property type="component" value="Unassembled WGS sequence"/>
</dbReference>
<evidence type="ECO:0000259" key="1">
    <source>
        <dbReference type="PROSITE" id="PS50076"/>
    </source>
</evidence>
<dbReference type="EMBL" id="CAJOBC010103820">
    <property type="protein sequence ID" value="CAF4488276.1"/>
    <property type="molecule type" value="Genomic_DNA"/>
</dbReference>
<evidence type="ECO:0000313" key="6">
    <source>
        <dbReference type="Proteomes" id="UP000663829"/>
    </source>
</evidence>
<evidence type="ECO:0000313" key="2">
    <source>
        <dbReference type="EMBL" id="CAF1094671.1"/>
    </source>
</evidence>
<dbReference type="CDD" id="cd06257">
    <property type="entry name" value="DnaJ"/>
    <property type="match status" value="1"/>
</dbReference>
<dbReference type="OrthoDB" id="376357at2759"/>
<dbReference type="Proteomes" id="UP000682733">
    <property type="component" value="Unassembled WGS sequence"/>
</dbReference>
<dbReference type="AlphaFoldDB" id="A0A816BD59"/>